<name>A0ABS7WWG4_9GAMM</name>
<keyword evidence="3" id="KW-1185">Reference proteome</keyword>
<organism evidence="2 3">
    <name type="scientific">Modicisalibacter tunisiensis</name>
    <dbReference type="NCBI Taxonomy" id="390637"/>
    <lineage>
        <taxon>Bacteria</taxon>
        <taxon>Pseudomonadati</taxon>
        <taxon>Pseudomonadota</taxon>
        <taxon>Gammaproteobacteria</taxon>
        <taxon>Oceanospirillales</taxon>
        <taxon>Halomonadaceae</taxon>
        <taxon>Modicisalibacter</taxon>
    </lineage>
</organism>
<evidence type="ECO:0008006" key="4">
    <source>
        <dbReference type="Google" id="ProtNLM"/>
    </source>
</evidence>
<evidence type="ECO:0000313" key="3">
    <source>
        <dbReference type="Proteomes" id="UP001319883"/>
    </source>
</evidence>
<dbReference type="RefSeq" id="WP_224420238.1">
    <property type="nucleotide sequence ID" value="NZ_JAGXFD010000001.1"/>
</dbReference>
<evidence type="ECO:0000256" key="1">
    <source>
        <dbReference type="SAM" id="MobiDB-lite"/>
    </source>
</evidence>
<dbReference type="Proteomes" id="UP001319883">
    <property type="component" value="Unassembled WGS sequence"/>
</dbReference>
<feature type="region of interest" description="Disordered" evidence="1">
    <location>
        <begin position="38"/>
        <end position="70"/>
    </location>
</feature>
<gene>
    <name evidence="2" type="ORF">KGQ91_03175</name>
</gene>
<reference evidence="2 3" key="1">
    <citation type="submission" date="2021-05" db="EMBL/GenBank/DDBJ databases">
        <title>Petroleum and Energy Research Collection (APPE): ex situ preservation of microbial diversity associated with the oil industry and exploitation of its biotechnological potential.</title>
        <authorList>
            <person name="Paixao C.T.M."/>
            <person name="Gomes M.B."/>
            <person name="Oliveira V.M."/>
        </authorList>
    </citation>
    <scope>NUCLEOTIDE SEQUENCE [LARGE SCALE GENOMIC DNA]</scope>
    <source>
        <strain evidence="2 3">LIT2</strain>
    </source>
</reference>
<evidence type="ECO:0000313" key="2">
    <source>
        <dbReference type="EMBL" id="MBZ9566685.1"/>
    </source>
</evidence>
<sequence>MIKQTITWREVPGEGDNGPRYEVYDSDTGTVIGTYDSREAAQEEVDAMNRSDVEGRGSGHRKQEADPAGG</sequence>
<comment type="caution">
    <text evidence="2">The sequence shown here is derived from an EMBL/GenBank/DDBJ whole genome shotgun (WGS) entry which is preliminary data.</text>
</comment>
<dbReference type="EMBL" id="JAGXFD010000001">
    <property type="protein sequence ID" value="MBZ9566685.1"/>
    <property type="molecule type" value="Genomic_DNA"/>
</dbReference>
<protein>
    <recommendedName>
        <fullName evidence="4">DUF2188 domain-containing protein</fullName>
    </recommendedName>
</protein>
<accession>A0ABS7WWG4</accession>
<proteinExistence type="predicted"/>